<comment type="catalytic activity">
    <reaction evidence="1 11">
        <text>[protein]-peptidylproline (omega=180) = [protein]-peptidylproline (omega=0)</text>
        <dbReference type="Rhea" id="RHEA:16237"/>
        <dbReference type="Rhea" id="RHEA-COMP:10747"/>
        <dbReference type="Rhea" id="RHEA-COMP:10748"/>
        <dbReference type="ChEBI" id="CHEBI:83833"/>
        <dbReference type="ChEBI" id="CHEBI:83834"/>
        <dbReference type="EC" id="5.2.1.8"/>
    </reaction>
</comment>
<dbReference type="InterPro" id="IPR050245">
    <property type="entry name" value="PrsA_foldase"/>
</dbReference>
<evidence type="ECO:0000256" key="3">
    <source>
        <dbReference type="ARBA" id="ARBA00006071"/>
    </source>
</evidence>
<dbReference type="PANTHER" id="PTHR47245:SF1">
    <property type="entry name" value="FOLDASE PROTEIN PRSA"/>
    <property type="match status" value="1"/>
</dbReference>
<reference evidence="15 16" key="1">
    <citation type="submission" date="2020-07" db="EMBL/GenBank/DDBJ databases">
        <title>Draft Genome Sequences of Lactobacillales Isolated from the International Space Station.</title>
        <authorList>
            <person name="Bharadwaj A.R."/>
            <person name="Singh N.K."/>
            <person name="Wood J.M."/>
            <person name="Debieu M."/>
            <person name="O'Hara N.B."/>
            <person name="Karouia F."/>
            <person name="Mason C.E."/>
            <person name="Venkateswaran K."/>
        </authorList>
    </citation>
    <scope>NUCLEOTIDE SEQUENCE [LARGE SCALE GENOMIC DNA]</scope>
    <source>
        <strain evidence="15 16">151250015-1-258-55</strain>
    </source>
</reference>
<feature type="chain" id="PRO_5045995496" description="Foldase protein PrsA" evidence="13">
    <location>
        <begin position="22"/>
        <end position="379"/>
    </location>
</feature>
<dbReference type="InterPro" id="IPR000297">
    <property type="entry name" value="PPIase_PpiC"/>
</dbReference>
<keyword evidence="4 11" id="KW-1003">Cell membrane</keyword>
<feature type="signal peptide" evidence="13">
    <location>
        <begin position="1"/>
        <end position="21"/>
    </location>
</feature>
<dbReference type="RefSeq" id="WP_069286249.1">
    <property type="nucleotide sequence ID" value="NZ_JACGAM010000014.1"/>
</dbReference>
<keyword evidence="10 11" id="KW-0449">Lipoprotein</keyword>
<dbReference type="EMBL" id="JACGAN010000014">
    <property type="protein sequence ID" value="MBA5747140.1"/>
    <property type="molecule type" value="Genomic_DNA"/>
</dbReference>
<dbReference type="Pfam" id="PF00639">
    <property type="entry name" value="Rotamase"/>
    <property type="match status" value="1"/>
</dbReference>
<keyword evidence="16" id="KW-1185">Reference proteome</keyword>
<evidence type="ECO:0000313" key="16">
    <source>
        <dbReference type="Proteomes" id="UP000540056"/>
    </source>
</evidence>
<evidence type="ECO:0000256" key="12">
    <source>
        <dbReference type="SAM" id="MobiDB-lite"/>
    </source>
</evidence>
<evidence type="ECO:0000256" key="5">
    <source>
        <dbReference type="ARBA" id="ARBA00022729"/>
    </source>
</evidence>
<evidence type="ECO:0000256" key="13">
    <source>
        <dbReference type="SAM" id="SignalP"/>
    </source>
</evidence>
<name>A0ABR5ZZP8_9LACT</name>
<accession>A0ABR5ZZP8</accession>
<dbReference type="InterPro" id="IPR023059">
    <property type="entry name" value="Foldase_PrsA"/>
</dbReference>
<organism evidence="15 16">
    <name type="scientific">Aerococcus urinaeequi</name>
    <dbReference type="NCBI Taxonomy" id="51665"/>
    <lineage>
        <taxon>Bacteria</taxon>
        <taxon>Bacillati</taxon>
        <taxon>Bacillota</taxon>
        <taxon>Bacilli</taxon>
        <taxon>Lactobacillales</taxon>
        <taxon>Aerococcaceae</taxon>
        <taxon>Aerococcus</taxon>
    </lineage>
</organism>
<keyword evidence="5 11" id="KW-0732">Signal</keyword>
<proteinExistence type="inferred from homology"/>
<feature type="domain" description="PpiC" evidence="14">
    <location>
        <begin position="150"/>
        <end position="242"/>
    </location>
</feature>
<evidence type="ECO:0000256" key="7">
    <source>
        <dbReference type="ARBA" id="ARBA00023136"/>
    </source>
</evidence>
<dbReference type="InterPro" id="IPR023058">
    <property type="entry name" value="PPIase_PpiC_CS"/>
</dbReference>
<sequence>MMISKKFKLTSIALLSTVALAACSTGSSDGSSAVATGDGVEVTNEELQAELKSTYGNTVLQELIMEEVFVNEVGDDRAKELKEEATTEVETLVATYGGEDEFNTVLASSGFSDREDYEHQVYYYKLMSESVSKYIEVTDEEIQTAYDDYTPSFTVSHILVDDEETANDLIAQLDDGADFAELATENSTDTASAENGGSLGEVNADSGLDETFFAAAQELAEGEYTTAPVETDYGYHIIKMDEKPEKGSLEDETEQLKESITAEKLTDSTLVAGIVSDIMTAHNIDIKDDDLKTALDDVIITEEEQESLDAEAESAAAASESAASESAASSEETSESTESSNEESTSEESSTEESSTESSSTESSESSEAAPSEASSSAE</sequence>
<dbReference type="PANTHER" id="PTHR47245">
    <property type="entry name" value="PEPTIDYLPROLYL ISOMERASE"/>
    <property type="match status" value="1"/>
</dbReference>
<evidence type="ECO:0000313" key="15">
    <source>
        <dbReference type="EMBL" id="MBA5747140.1"/>
    </source>
</evidence>
<feature type="region of interest" description="Disordered" evidence="12">
    <location>
        <begin position="305"/>
        <end position="379"/>
    </location>
</feature>
<evidence type="ECO:0000256" key="11">
    <source>
        <dbReference type="HAMAP-Rule" id="MF_01145"/>
    </source>
</evidence>
<dbReference type="Proteomes" id="UP000540056">
    <property type="component" value="Unassembled WGS sequence"/>
</dbReference>
<comment type="function">
    <text evidence="11">Plays a major role in protein secretion by helping the post-translocational extracellular folding of several secreted proteins.</text>
</comment>
<feature type="compositionally biased region" description="Low complexity" evidence="12">
    <location>
        <begin position="356"/>
        <end position="379"/>
    </location>
</feature>
<keyword evidence="9 11" id="KW-0413">Isomerase</keyword>
<evidence type="ECO:0000256" key="8">
    <source>
        <dbReference type="ARBA" id="ARBA00023139"/>
    </source>
</evidence>
<gene>
    <name evidence="11" type="primary">prsA</name>
    <name evidence="15" type="ORF">H3232_08075</name>
</gene>
<dbReference type="InterPro" id="IPR046357">
    <property type="entry name" value="PPIase_dom_sf"/>
</dbReference>
<keyword evidence="7 11" id="KW-0472">Membrane</keyword>
<evidence type="ECO:0000256" key="6">
    <source>
        <dbReference type="ARBA" id="ARBA00023110"/>
    </source>
</evidence>
<feature type="compositionally biased region" description="Acidic residues" evidence="12">
    <location>
        <begin position="332"/>
        <end position="355"/>
    </location>
</feature>
<comment type="caution">
    <text evidence="15">The sequence shown here is derived from an EMBL/GenBank/DDBJ whole genome shotgun (WGS) entry which is preliminary data.</text>
</comment>
<evidence type="ECO:0000256" key="9">
    <source>
        <dbReference type="ARBA" id="ARBA00023235"/>
    </source>
</evidence>
<comment type="subcellular location">
    <subcellularLocation>
        <location evidence="2 11">Cell membrane</location>
        <topology evidence="2 11">Lipid-anchor</topology>
    </subcellularLocation>
</comment>
<dbReference type="SUPFAM" id="SSF54534">
    <property type="entry name" value="FKBP-like"/>
    <property type="match status" value="1"/>
</dbReference>
<evidence type="ECO:0000256" key="1">
    <source>
        <dbReference type="ARBA" id="ARBA00000971"/>
    </source>
</evidence>
<comment type="similarity">
    <text evidence="3 11">Belongs to the PrsA family.</text>
</comment>
<dbReference type="SUPFAM" id="SSF109998">
    <property type="entry name" value="Triger factor/SurA peptide-binding domain-like"/>
    <property type="match status" value="1"/>
</dbReference>
<keyword evidence="8 11" id="KW-0564">Palmitate</keyword>
<feature type="compositionally biased region" description="Low complexity" evidence="12">
    <location>
        <begin position="313"/>
        <end position="331"/>
    </location>
</feature>
<dbReference type="PROSITE" id="PS51257">
    <property type="entry name" value="PROKAR_LIPOPROTEIN"/>
    <property type="match status" value="1"/>
</dbReference>
<dbReference type="Gene3D" id="3.10.50.40">
    <property type="match status" value="1"/>
</dbReference>
<evidence type="ECO:0000256" key="2">
    <source>
        <dbReference type="ARBA" id="ARBA00004193"/>
    </source>
</evidence>
<evidence type="ECO:0000259" key="14">
    <source>
        <dbReference type="PROSITE" id="PS50198"/>
    </source>
</evidence>
<evidence type="ECO:0000256" key="10">
    <source>
        <dbReference type="ARBA" id="ARBA00023288"/>
    </source>
</evidence>
<protein>
    <recommendedName>
        <fullName evidence="11">Foldase protein PrsA</fullName>
        <ecNumber evidence="11">5.2.1.8</ecNumber>
    </recommendedName>
</protein>
<dbReference type="HAMAP" id="MF_01145">
    <property type="entry name" value="Foldase_PrsA"/>
    <property type="match status" value="1"/>
</dbReference>
<keyword evidence="6 11" id="KW-0697">Rotamase</keyword>
<dbReference type="EC" id="5.2.1.8" evidence="11"/>
<dbReference type="InterPro" id="IPR027304">
    <property type="entry name" value="Trigger_fact/SurA_dom_sf"/>
</dbReference>
<evidence type="ECO:0000256" key="4">
    <source>
        <dbReference type="ARBA" id="ARBA00022475"/>
    </source>
</evidence>
<dbReference type="PROSITE" id="PS50198">
    <property type="entry name" value="PPIC_PPIASE_2"/>
    <property type="match status" value="1"/>
</dbReference>
<dbReference type="PROSITE" id="PS01096">
    <property type="entry name" value="PPIC_PPIASE_1"/>
    <property type="match status" value="1"/>
</dbReference>
<dbReference type="GO" id="GO:0016853">
    <property type="term" value="F:isomerase activity"/>
    <property type="evidence" value="ECO:0007669"/>
    <property type="project" value="UniProtKB-KW"/>
</dbReference>